<evidence type="ECO:0000256" key="3">
    <source>
        <dbReference type="SAM" id="MobiDB-lite"/>
    </source>
</evidence>
<dbReference type="InterPro" id="IPR011993">
    <property type="entry name" value="PH-like_dom_sf"/>
</dbReference>
<dbReference type="PANTHER" id="PTHR45849">
    <property type="entry name" value="FACT COMPLEX SUBUNIT SSRP1"/>
    <property type="match status" value="1"/>
</dbReference>
<dbReference type="InterPro" id="IPR050454">
    <property type="entry name" value="RTT106/SSRP1_HistChap/FACT"/>
</dbReference>
<dbReference type="Proteomes" id="UP000053477">
    <property type="component" value="Unassembled WGS sequence"/>
</dbReference>
<comment type="function">
    <text evidence="2">Component of the FACT complex, a general chromatin factor that acts to reorganize nucleosomes. The FACT complex is involved in multiple processes that require DNA as a template such as mRNA elongation, DNA replication and DNA repair. During transcription elongation the FACT complex acts as a histone chaperone that both destabilizes and restores nucleosomal structure. It facilitates the passage of RNA polymerase II and transcription by promoting the dissociation of one histone H2A-H2B dimer from the nucleosome, then subsequently promotes the reestablishment of the nucleosome following the passage of RNA polymerase II.</text>
</comment>
<dbReference type="STRING" id="27342.A0A0H2RY40"/>
<feature type="compositionally biased region" description="Acidic residues" evidence="3">
    <location>
        <begin position="434"/>
        <end position="464"/>
    </location>
</feature>
<gene>
    <name evidence="5" type="ORF">SCHPADRAFT_994952</name>
</gene>
<keyword evidence="6" id="KW-1185">Reference proteome</keyword>
<dbReference type="Gene3D" id="2.30.29.30">
    <property type="entry name" value="Pleckstrin-homology domain (PH domain)/Phosphotyrosine-binding domain (PTB)"/>
    <property type="match status" value="1"/>
</dbReference>
<evidence type="ECO:0000313" key="5">
    <source>
        <dbReference type="EMBL" id="KLO16669.1"/>
    </source>
</evidence>
<feature type="region of interest" description="Disordered" evidence="3">
    <location>
        <begin position="68"/>
        <end position="118"/>
    </location>
</feature>
<name>A0A0H2RY40_9AGAM</name>
<feature type="compositionally biased region" description="Polar residues" evidence="3">
    <location>
        <begin position="87"/>
        <end position="99"/>
    </location>
</feature>
<dbReference type="AlphaFoldDB" id="A0A0H2RY40"/>
<evidence type="ECO:0000259" key="4">
    <source>
        <dbReference type="SMART" id="SM01287"/>
    </source>
</evidence>
<dbReference type="GO" id="GO:0042393">
    <property type="term" value="F:histone binding"/>
    <property type="evidence" value="ECO:0007669"/>
    <property type="project" value="TreeGrafter"/>
</dbReference>
<accession>A0A0H2RY40</accession>
<organism evidence="5 6">
    <name type="scientific">Schizopora paradoxa</name>
    <dbReference type="NCBI Taxonomy" id="27342"/>
    <lineage>
        <taxon>Eukaryota</taxon>
        <taxon>Fungi</taxon>
        <taxon>Dikarya</taxon>
        <taxon>Basidiomycota</taxon>
        <taxon>Agaricomycotina</taxon>
        <taxon>Agaricomycetes</taxon>
        <taxon>Hymenochaetales</taxon>
        <taxon>Schizoporaceae</taxon>
        <taxon>Schizopora</taxon>
    </lineage>
</organism>
<feature type="domain" description="Histone chaperone RTT106/FACT complex subunit SPT16-like middle" evidence="4">
    <location>
        <begin position="283"/>
        <end position="400"/>
    </location>
</feature>
<feature type="region of interest" description="Disordered" evidence="3">
    <location>
        <begin position="528"/>
        <end position="548"/>
    </location>
</feature>
<dbReference type="SUPFAM" id="SSF50729">
    <property type="entry name" value="PH domain-like"/>
    <property type="match status" value="1"/>
</dbReference>
<proteinExistence type="inferred from homology"/>
<feature type="compositionally biased region" description="Basic and acidic residues" evidence="3">
    <location>
        <begin position="401"/>
        <end position="410"/>
    </location>
</feature>
<comment type="similarity">
    <text evidence="1">Belongs to the RTT106 family.</text>
</comment>
<dbReference type="InterPro" id="IPR013719">
    <property type="entry name" value="RTT106/SPT16-like_middle_dom"/>
</dbReference>
<dbReference type="EMBL" id="KQ085913">
    <property type="protein sequence ID" value="KLO16669.1"/>
    <property type="molecule type" value="Genomic_DNA"/>
</dbReference>
<evidence type="ECO:0000313" key="6">
    <source>
        <dbReference type="Proteomes" id="UP000053477"/>
    </source>
</evidence>
<dbReference type="Pfam" id="PF08512">
    <property type="entry name" value="Rttp106-like_middle"/>
    <property type="match status" value="1"/>
</dbReference>
<feature type="region of interest" description="Disordered" evidence="3">
    <location>
        <begin position="400"/>
        <end position="515"/>
    </location>
</feature>
<dbReference type="SMART" id="SM01287">
    <property type="entry name" value="Rtt106"/>
    <property type="match status" value="1"/>
</dbReference>
<sequence>MSYLDAIRASVPQPLLDAIGLPNSQAQAIPVASVEVLLQLVGGATCPTDLQSKHGGEWKEGQEHLTARVGSAGLGKRARADGVDGGEQTTAANGSQAGPSTKKAKVELDATTDAQERGEPRYTLHAISVSSPIRKKVDVTITTTSILLRTPSSSSSENNSETALAHPPIPLASLKRAFVVSNLGKNRNKPHWTVILTAADVASKRDASSQMQVVFGVDHAPNVKELFATTDHTKSSSSRTSHPKGTETLPLLEAFLAFLPPHVKPIIASETSQAQIFRSSSGQPYLDTYRAAKEGSLYFLAEGILWAESKPAEFFALEDLAPDSDDPSLGGVRTLSATGRTFSLYIRRWIREEKGESKEKGEDEDEGILVDETEFSMIEGREQDNVMQWVRRFKRKFGQRSTDEKGKVGEKSAAAPQSNGKVDKGKGKAPMTIEELDDDTDEEDEDFVASSEDESSSSDSEDSEGGGAGSGGEEEAEGEAENSDEEDEGDGDGDVEMEDEMTAERHPLLRPGAMPRMSKAAMDMAVAMVTHDLTNGEPEDEEDDELDE</sequence>
<dbReference type="GO" id="GO:0031491">
    <property type="term" value="F:nucleosome binding"/>
    <property type="evidence" value="ECO:0007669"/>
    <property type="project" value="TreeGrafter"/>
</dbReference>
<protein>
    <recommendedName>
        <fullName evidence="4">Histone chaperone RTT106/FACT complex subunit SPT16-like middle domain-containing protein</fullName>
    </recommendedName>
</protein>
<feature type="compositionally biased region" description="Basic and acidic residues" evidence="3">
    <location>
        <begin position="104"/>
        <end position="118"/>
    </location>
</feature>
<feature type="compositionally biased region" description="Acidic residues" evidence="3">
    <location>
        <begin position="472"/>
        <end position="501"/>
    </location>
</feature>
<feature type="compositionally biased region" description="Acidic residues" evidence="3">
    <location>
        <begin position="537"/>
        <end position="548"/>
    </location>
</feature>
<reference evidence="5 6" key="1">
    <citation type="submission" date="2015-04" db="EMBL/GenBank/DDBJ databases">
        <title>Complete genome sequence of Schizopora paradoxa KUC8140, a cosmopolitan wood degrader in East Asia.</title>
        <authorList>
            <consortium name="DOE Joint Genome Institute"/>
            <person name="Min B."/>
            <person name="Park H."/>
            <person name="Jang Y."/>
            <person name="Kim J.-J."/>
            <person name="Kim K.H."/>
            <person name="Pangilinan J."/>
            <person name="Lipzen A."/>
            <person name="Riley R."/>
            <person name="Grigoriev I.V."/>
            <person name="Spatafora J.W."/>
            <person name="Choi I.-G."/>
        </authorList>
    </citation>
    <scope>NUCLEOTIDE SEQUENCE [LARGE SCALE GENOMIC DNA]</scope>
    <source>
        <strain evidence="5 6">KUC8140</strain>
    </source>
</reference>
<dbReference type="PANTHER" id="PTHR45849:SF3">
    <property type="entry name" value="HISTONE CHAPERONE RTT106"/>
    <property type="match status" value="1"/>
</dbReference>
<evidence type="ECO:0000256" key="1">
    <source>
        <dbReference type="ARBA" id="ARBA00006159"/>
    </source>
</evidence>
<evidence type="ECO:0000256" key="2">
    <source>
        <dbReference type="ARBA" id="ARBA00025370"/>
    </source>
</evidence>
<dbReference type="OrthoDB" id="75754at2759"/>
<dbReference type="InParanoid" id="A0A0H2RY40"/>